<dbReference type="EMBL" id="QJKJ01012014">
    <property type="protein sequence ID" value="RDX69667.1"/>
    <property type="molecule type" value="Genomic_DNA"/>
</dbReference>
<dbReference type="AlphaFoldDB" id="A0A371EUF1"/>
<accession>A0A371EUF1</accession>
<proteinExistence type="predicted"/>
<evidence type="ECO:0000313" key="1">
    <source>
        <dbReference type="EMBL" id="RDX69667.1"/>
    </source>
</evidence>
<evidence type="ECO:0000313" key="2">
    <source>
        <dbReference type="Proteomes" id="UP000257109"/>
    </source>
</evidence>
<sequence length="88" mass="9848">MARRILKIVGAVAYKLQQPKGYGEHLIDSTLHADIELDGPTIEHEEVLKCRSIVQHAQQVPQVLIKWTSQSIVEATCEASQPSKLFLN</sequence>
<feature type="non-terminal residue" evidence="1">
    <location>
        <position position="1"/>
    </location>
</feature>
<dbReference type="Proteomes" id="UP000257109">
    <property type="component" value="Unassembled WGS sequence"/>
</dbReference>
<organism evidence="1 2">
    <name type="scientific">Mucuna pruriens</name>
    <name type="common">Velvet bean</name>
    <name type="synonym">Dolichos pruriens</name>
    <dbReference type="NCBI Taxonomy" id="157652"/>
    <lineage>
        <taxon>Eukaryota</taxon>
        <taxon>Viridiplantae</taxon>
        <taxon>Streptophyta</taxon>
        <taxon>Embryophyta</taxon>
        <taxon>Tracheophyta</taxon>
        <taxon>Spermatophyta</taxon>
        <taxon>Magnoliopsida</taxon>
        <taxon>eudicotyledons</taxon>
        <taxon>Gunneridae</taxon>
        <taxon>Pentapetalae</taxon>
        <taxon>rosids</taxon>
        <taxon>fabids</taxon>
        <taxon>Fabales</taxon>
        <taxon>Fabaceae</taxon>
        <taxon>Papilionoideae</taxon>
        <taxon>50 kb inversion clade</taxon>
        <taxon>NPAAA clade</taxon>
        <taxon>indigoferoid/millettioid clade</taxon>
        <taxon>Phaseoleae</taxon>
        <taxon>Mucuna</taxon>
    </lineage>
</organism>
<keyword evidence="2" id="KW-1185">Reference proteome</keyword>
<comment type="caution">
    <text evidence="1">The sequence shown here is derived from an EMBL/GenBank/DDBJ whole genome shotgun (WGS) entry which is preliminary data.</text>
</comment>
<name>A0A371EUF1_MUCPR</name>
<reference evidence="1" key="1">
    <citation type="submission" date="2018-05" db="EMBL/GenBank/DDBJ databases">
        <title>Draft genome of Mucuna pruriens seed.</title>
        <authorList>
            <person name="Nnadi N.E."/>
            <person name="Vos R."/>
            <person name="Hasami M.H."/>
            <person name="Devisetty U.K."/>
            <person name="Aguiy J.C."/>
        </authorList>
    </citation>
    <scope>NUCLEOTIDE SEQUENCE [LARGE SCALE GENOMIC DNA]</scope>
    <source>
        <strain evidence="1">JCA_2017</strain>
    </source>
</reference>
<gene>
    <name evidence="1" type="ORF">CR513_51194</name>
</gene>
<protein>
    <submittedName>
        <fullName evidence="1">Uncharacterized protein</fullName>
    </submittedName>
</protein>